<dbReference type="InterPro" id="IPR035919">
    <property type="entry name" value="EAL_sf"/>
</dbReference>
<dbReference type="RefSeq" id="WP_268075125.1">
    <property type="nucleotide sequence ID" value="NZ_CP109965.1"/>
</dbReference>
<dbReference type="InterPro" id="IPR014408">
    <property type="entry name" value="dGMP_Pdiesterase_EAL/HD-GYP"/>
</dbReference>
<protein>
    <submittedName>
        <fullName evidence="3">HDOD domain-containing protein</fullName>
    </submittedName>
</protein>
<reference evidence="3" key="1">
    <citation type="submission" date="2022-10" db="EMBL/GenBank/DDBJ databases">
        <title>Catenovulum adriacola sp. nov. isolated in the Harbour of Susak.</title>
        <authorList>
            <person name="Schoch T."/>
            <person name="Reich S.J."/>
            <person name="Stoeferle S."/>
            <person name="Flaiz M."/>
            <person name="Kazda M."/>
            <person name="Riedel C.U."/>
            <person name="Duerre P."/>
        </authorList>
    </citation>
    <scope>NUCLEOTIDE SEQUENCE</scope>
    <source>
        <strain evidence="3">TS8</strain>
    </source>
</reference>
<dbReference type="PANTHER" id="PTHR33525">
    <property type="match status" value="1"/>
</dbReference>
<name>A0ABY7AMQ4_9ALTE</name>
<dbReference type="InterPro" id="IPR001633">
    <property type="entry name" value="EAL_dom"/>
</dbReference>
<dbReference type="PROSITE" id="PS51833">
    <property type="entry name" value="HDOD"/>
    <property type="match status" value="1"/>
</dbReference>
<sequence>MFFYAARQPIFTQDKALYAYELLFRDSIVNAFPNVDGDQATSKLIEASQFNLGLEDFTDHHPAFINFSDELVIKGYPQLIPKEQLVVELLETARPTKRLLQSVQALKQAGYQIALDDYVHNPVWLHFFPYVDIIKVDFRTSTNEQILEIKKAASDFAIELLAEKVESHEEFNHAIELGFTYFQGYFFSEPEMMQSKALGPSQMSLAELLYESSKSEMNLDSIITIFQRDVTLSFKLLRYANSAAFKRRNDIETIRQAIVVLGQAELKKFLAVLFAAQVNTSKPVELIRLSMGRANFCEAIAKSHQKLRDPSTAFLTGMLSVIDAILDEPIESVMNKLPLSEDIKTALIKKTGILADYLSLVQHYEKAQWDDANALISKLGIDANKVPDFYHDSIHWASEHANQIAE</sequence>
<proteinExistence type="predicted"/>
<dbReference type="InterPro" id="IPR052340">
    <property type="entry name" value="RNase_Y/CdgJ"/>
</dbReference>
<feature type="domain" description="HDOD" evidence="2">
    <location>
        <begin position="198"/>
        <end position="385"/>
    </location>
</feature>
<dbReference type="Pfam" id="PF08668">
    <property type="entry name" value="HDOD"/>
    <property type="match status" value="1"/>
</dbReference>
<dbReference type="SUPFAM" id="SSF109604">
    <property type="entry name" value="HD-domain/PDEase-like"/>
    <property type="match status" value="1"/>
</dbReference>
<dbReference type="Proteomes" id="UP001163726">
    <property type="component" value="Chromosome"/>
</dbReference>
<evidence type="ECO:0000259" key="1">
    <source>
        <dbReference type="PROSITE" id="PS50883"/>
    </source>
</evidence>
<dbReference type="PIRSF" id="PIRSF003180">
    <property type="entry name" value="DiGMPpdiest_YuxH"/>
    <property type="match status" value="1"/>
</dbReference>
<evidence type="ECO:0000259" key="2">
    <source>
        <dbReference type="PROSITE" id="PS51833"/>
    </source>
</evidence>
<evidence type="ECO:0000313" key="4">
    <source>
        <dbReference type="Proteomes" id="UP001163726"/>
    </source>
</evidence>
<accession>A0ABY7AMQ4</accession>
<dbReference type="Pfam" id="PF00563">
    <property type="entry name" value="EAL"/>
    <property type="match status" value="1"/>
</dbReference>
<dbReference type="PROSITE" id="PS50883">
    <property type="entry name" value="EAL"/>
    <property type="match status" value="1"/>
</dbReference>
<dbReference type="InterPro" id="IPR013976">
    <property type="entry name" value="HDOD"/>
</dbReference>
<dbReference type="PANTHER" id="PTHR33525:SF4">
    <property type="entry name" value="CYCLIC DI-GMP PHOSPHODIESTERASE CDGJ"/>
    <property type="match status" value="1"/>
</dbReference>
<keyword evidence="4" id="KW-1185">Reference proteome</keyword>
<dbReference type="Gene3D" id="1.10.3210.10">
    <property type="entry name" value="Hypothetical protein af1432"/>
    <property type="match status" value="1"/>
</dbReference>
<organism evidence="3 4">
    <name type="scientific">Catenovulum adriaticum</name>
    <dbReference type="NCBI Taxonomy" id="2984846"/>
    <lineage>
        <taxon>Bacteria</taxon>
        <taxon>Pseudomonadati</taxon>
        <taxon>Pseudomonadota</taxon>
        <taxon>Gammaproteobacteria</taxon>
        <taxon>Alteromonadales</taxon>
        <taxon>Alteromonadaceae</taxon>
        <taxon>Catenovulum</taxon>
    </lineage>
</organism>
<evidence type="ECO:0000313" key="3">
    <source>
        <dbReference type="EMBL" id="WAJ70779.1"/>
    </source>
</evidence>
<feature type="domain" description="EAL" evidence="1">
    <location>
        <begin position="1"/>
        <end position="204"/>
    </location>
</feature>
<dbReference type="SUPFAM" id="SSF141868">
    <property type="entry name" value="EAL domain-like"/>
    <property type="match status" value="1"/>
</dbReference>
<dbReference type="SMART" id="SM00052">
    <property type="entry name" value="EAL"/>
    <property type="match status" value="1"/>
</dbReference>
<dbReference type="Gene3D" id="3.20.20.450">
    <property type="entry name" value="EAL domain"/>
    <property type="match status" value="1"/>
</dbReference>
<gene>
    <name evidence="3" type="ORF">OLW01_02890</name>
</gene>
<dbReference type="EMBL" id="CP109965">
    <property type="protein sequence ID" value="WAJ70779.1"/>
    <property type="molecule type" value="Genomic_DNA"/>
</dbReference>